<gene>
    <name evidence="2" type="ORF">M5K25_018281</name>
</gene>
<reference evidence="2 3" key="1">
    <citation type="journal article" date="2024" name="Plant Biotechnol. J.">
        <title>Dendrobium thyrsiflorum genome and its molecular insights into genes involved in important horticultural traits.</title>
        <authorList>
            <person name="Chen B."/>
            <person name="Wang J.Y."/>
            <person name="Zheng P.J."/>
            <person name="Li K.L."/>
            <person name="Liang Y.M."/>
            <person name="Chen X.F."/>
            <person name="Zhang C."/>
            <person name="Zhao X."/>
            <person name="He X."/>
            <person name="Zhang G.Q."/>
            <person name="Liu Z.J."/>
            <person name="Xu Q."/>
        </authorList>
    </citation>
    <scope>NUCLEOTIDE SEQUENCE [LARGE SCALE GENOMIC DNA]</scope>
    <source>
        <strain evidence="2">GZMU011</strain>
    </source>
</reference>
<dbReference type="Proteomes" id="UP001552299">
    <property type="component" value="Unassembled WGS sequence"/>
</dbReference>
<dbReference type="AlphaFoldDB" id="A0ABD0UHN3"/>
<feature type="compositionally biased region" description="Polar residues" evidence="1">
    <location>
        <begin position="102"/>
        <end position="122"/>
    </location>
</feature>
<accession>A0ABD0UHN3</accession>
<organism evidence="2 3">
    <name type="scientific">Dendrobium thyrsiflorum</name>
    <name type="common">Pinecone-like raceme dendrobium</name>
    <name type="synonym">Orchid</name>
    <dbReference type="NCBI Taxonomy" id="117978"/>
    <lineage>
        <taxon>Eukaryota</taxon>
        <taxon>Viridiplantae</taxon>
        <taxon>Streptophyta</taxon>
        <taxon>Embryophyta</taxon>
        <taxon>Tracheophyta</taxon>
        <taxon>Spermatophyta</taxon>
        <taxon>Magnoliopsida</taxon>
        <taxon>Liliopsida</taxon>
        <taxon>Asparagales</taxon>
        <taxon>Orchidaceae</taxon>
        <taxon>Epidendroideae</taxon>
        <taxon>Malaxideae</taxon>
        <taxon>Dendrobiinae</taxon>
        <taxon>Dendrobium</taxon>
    </lineage>
</organism>
<feature type="region of interest" description="Disordered" evidence="1">
    <location>
        <begin position="88"/>
        <end position="127"/>
    </location>
</feature>
<evidence type="ECO:0000256" key="1">
    <source>
        <dbReference type="SAM" id="MobiDB-lite"/>
    </source>
</evidence>
<protein>
    <submittedName>
        <fullName evidence="2">Uncharacterized protein</fullName>
    </submittedName>
</protein>
<sequence length="150" mass="16888">MGQVRSRVASLASHRSLCRPRVVVRPPPFTCRSPAALYLCFCNLCPISNTWPSFHNHTSCDQPEHSKRPPIVLDPQFNLQERFKAFQSNLPRDALPGPEVTRGTTWTNKVSQPGGQKNPTASRSEEKLTQVVYGPCFPRNYKEAGKLNKQ</sequence>
<evidence type="ECO:0000313" key="3">
    <source>
        <dbReference type="Proteomes" id="UP001552299"/>
    </source>
</evidence>
<proteinExistence type="predicted"/>
<evidence type="ECO:0000313" key="2">
    <source>
        <dbReference type="EMBL" id="KAL0912317.1"/>
    </source>
</evidence>
<name>A0ABD0UHN3_DENTH</name>
<dbReference type="EMBL" id="JANQDX010000014">
    <property type="protein sequence ID" value="KAL0912317.1"/>
    <property type="molecule type" value="Genomic_DNA"/>
</dbReference>
<keyword evidence="3" id="KW-1185">Reference proteome</keyword>
<comment type="caution">
    <text evidence="2">The sequence shown here is derived from an EMBL/GenBank/DDBJ whole genome shotgun (WGS) entry which is preliminary data.</text>
</comment>